<keyword evidence="3" id="KW-1185">Reference proteome</keyword>
<dbReference type="KEGG" id="egl:EGR_10311"/>
<gene>
    <name evidence="2" type="ORF">EGR_10311</name>
</gene>
<dbReference type="SMART" id="SM00198">
    <property type="entry name" value="SCP"/>
    <property type="match status" value="1"/>
</dbReference>
<dbReference type="InterPro" id="IPR001283">
    <property type="entry name" value="CRISP-related"/>
</dbReference>
<dbReference type="PANTHER" id="PTHR10334">
    <property type="entry name" value="CYSTEINE-RICH SECRETORY PROTEIN-RELATED"/>
    <property type="match status" value="1"/>
</dbReference>
<evidence type="ECO:0000313" key="2">
    <source>
        <dbReference type="EMBL" id="EUB54826.1"/>
    </source>
</evidence>
<dbReference type="PROSITE" id="PS01010">
    <property type="entry name" value="CRISP_2"/>
    <property type="match status" value="1"/>
</dbReference>
<dbReference type="PROSITE" id="PS01009">
    <property type="entry name" value="CRISP_1"/>
    <property type="match status" value="1"/>
</dbReference>
<dbReference type="InterPro" id="IPR018244">
    <property type="entry name" value="Allrgn_V5/Tpx1_CS"/>
</dbReference>
<dbReference type="Pfam" id="PF00188">
    <property type="entry name" value="CAP"/>
    <property type="match status" value="1"/>
</dbReference>
<proteinExistence type="predicted"/>
<protein>
    <submittedName>
        <fullName evidence="2">Peptidase inhibitor</fullName>
    </submittedName>
</protein>
<dbReference type="Gene3D" id="3.40.33.10">
    <property type="entry name" value="CAP"/>
    <property type="match status" value="1"/>
</dbReference>
<dbReference type="GO" id="GO:0005576">
    <property type="term" value="C:extracellular region"/>
    <property type="evidence" value="ECO:0007669"/>
    <property type="project" value="InterPro"/>
</dbReference>
<sequence length="208" mass="23603">MWSARAISLILAIMIKAASLLTALFAVVHALSEEDRRSILELHTAAREQVRPPASNMMLMKYSPRLENLAERWARRCRYAHTDPQQHPEYRGVGQNLAASGGLVPTVRWLANMWKAEVKYYTYSNNSCIPFKVCGHYTQMVWADSTELGCAINRCDSMLPAWRPPVYYLVCQYSPAGNFIGRKPYTEGGSCTKCPTGYDCTHNQCWSR</sequence>
<accession>W6U2P1</accession>
<dbReference type="EMBL" id="APAU02000208">
    <property type="protein sequence ID" value="EUB54826.1"/>
    <property type="molecule type" value="Genomic_DNA"/>
</dbReference>
<dbReference type="OrthoDB" id="674273at2759"/>
<reference evidence="2 3" key="1">
    <citation type="journal article" date="2013" name="Nat. Genet.">
        <title>The genome of the hydatid tapeworm Echinococcus granulosus.</title>
        <authorList>
            <person name="Zheng H."/>
            <person name="Zhang W."/>
            <person name="Zhang L."/>
            <person name="Zhang Z."/>
            <person name="Li J."/>
            <person name="Lu G."/>
            <person name="Zhu Y."/>
            <person name="Wang Y."/>
            <person name="Huang Y."/>
            <person name="Liu J."/>
            <person name="Kang H."/>
            <person name="Chen J."/>
            <person name="Wang L."/>
            <person name="Chen A."/>
            <person name="Yu S."/>
            <person name="Gao Z."/>
            <person name="Jin L."/>
            <person name="Gu W."/>
            <person name="Wang Z."/>
            <person name="Zhao L."/>
            <person name="Shi B."/>
            <person name="Wen H."/>
            <person name="Lin R."/>
            <person name="Jones M.K."/>
            <person name="Brejova B."/>
            <person name="Vinar T."/>
            <person name="Zhao G."/>
            <person name="McManus D.P."/>
            <person name="Chen Z."/>
            <person name="Zhou Y."/>
            <person name="Wang S."/>
        </authorList>
    </citation>
    <scope>NUCLEOTIDE SEQUENCE [LARGE SCALE GENOMIC DNA]</scope>
</reference>
<dbReference type="OMA" id="CYNMFVW"/>
<dbReference type="InterPro" id="IPR014044">
    <property type="entry name" value="CAP_dom"/>
</dbReference>
<dbReference type="AlphaFoldDB" id="W6U2P1"/>
<dbReference type="CTD" id="36346026"/>
<feature type="domain" description="SCP" evidence="1">
    <location>
        <begin position="34"/>
        <end position="181"/>
    </location>
</feature>
<dbReference type="CDD" id="cd05380">
    <property type="entry name" value="CAP_euk"/>
    <property type="match status" value="1"/>
</dbReference>
<evidence type="ECO:0000259" key="1">
    <source>
        <dbReference type="SMART" id="SM00198"/>
    </source>
</evidence>
<comment type="caution">
    <text evidence="2">The sequence shown here is derived from an EMBL/GenBank/DDBJ whole genome shotgun (WGS) entry which is preliminary data.</text>
</comment>
<name>W6U2P1_ECHGR</name>
<dbReference type="RefSeq" id="XP_024346022.1">
    <property type="nucleotide sequence ID" value="XM_024499560.1"/>
</dbReference>
<dbReference type="InterPro" id="IPR035940">
    <property type="entry name" value="CAP_sf"/>
</dbReference>
<dbReference type="PRINTS" id="PR00837">
    <property type="entry name" value="V5TPXLIKE"/>
</dbReference>
<organism evidence="2 3">
    <name type="scientific">Echinococcus granulosus</name>
    <name type="common">Hydatid tapeworm</name>
    <dbReference type="NCBI Taxonomy" id="6210"/>
    <lineage>
        <taxon>Eukaryota</taxon>
        <taxon>Metazoa</taxon>
        <taxon>Spiralia</taxon>
        <taxon>Lophotrochozoa</taxon>
        <taxon>Platyhelminthes</taxon>
        <taxon>Cestoda</taxon>
        <taxon>Eucestoda</taxon>
        <taxon>Cyclophyllidea</taxon>
        <taxon>Taeniidae</taxon>
        <taxon>Echinococcus</taxon>
        <taxon>Echinococcus granulosus group</taxon>
    </lineage>
</organism>
<dbReference type="Proteomes" id="UP000019149">
    <property type="component" value="Unassembled WGS sequence"/>
</dbReference>
<evidence type="ECO:0000313" key="3">
    <source>
        <dbReference type="Proteomes" id="UP000019149"/>
    </source>
</evidence>
<dbReference type="STRING" id="6210.W6U2P1"/>
<dbReference type="GeneID" id="36346026"/>
<dbReference type="SUPFAM" id="SSF55797">
    <property type="entry name" value="PR-1-like"/>
    <property type="match status" value="1"/>
</dbReference>